<name>A0ABQ5YR08_9BURK</name>
<dbReference type="Proteomes" id="UP001156664">
    <property type="component" value="Unassembled WGS sequence"/>
</dbReference>
<dbReference type="SUPFAM" id="SSF52980">
    <property type="entry name" value="Restriction endonuclease-like"/>
    <property type="match status" value="1"/>
</dbReference>
<proteinExistence type="predicted"/>
<dbReference type="PANTHER" id="PTHR38784">
    <property type="entry name" value="SUCROSE PHOSPHORYLASE"/>
    <property type="match status" value="1"/>
</dbReference>
<dbReference type="PANTHER" id="PTHR38784:SF1">
    <property type="entry name" value="SUCROSE PHOSPHORYLASE"/>
    <property type="match status" value="1"/>
</dbReference>
<protein>
    <recommendedName>
        <fullName evidence="3">YaeQ family protein</fullName>
    </recommendedName>
</protein>
<dbReference type="InterPro" id="IPR009822">
    <property type="entry name" value="YaeQ"/>
</dbReference>
<keyword evidence="2" id="KW-1185">Reference proteome</keyword>
<dbReference type="Gene3D" id="3.10.640.10">
    <property type="entry name" value="Restriction endonuclease-like alpha-beta roll domain"/>
    <property type="match status" value="1"/>
</dbReference>
<dbReference type="RefSeq" id="WP_284280137.1">
    <property type="nucleotide sequence ID" value="NZ_BSOJ01000007.1"/>
</dbReference>
<accession>A0ABQ5YR08</accession>
<dbReference type="InterPro" id="IPR038590">
    <property type="entry name" value="YaeQ_sf"/>
</dbReference>
<evidence type="ECO:0008006" key="3">
    <source>
        <dbReference type="Google" id="ProtNLM"/>
    </source>
</evidence>
<dbReference type="SMART" id="SM01322">
    <property type="entry name" value="YaeQ"/>
    <property type="match status" value="1"/>
</dbReference>
<gene>
    <name evidence="1" type="ORF">GCM10007875_07940</name>
</gene>
<dbReference type="Pfam" id="PF07152">
    <property type="entry name" value="YaeQ"/>
    <property type="match status" value="1"/>
</dbReference>
<sequence length="190" mass="21309">MPYTVALTDTHEQHNMALGATVLKAELTVSDLDRSHFADYSLVVAQHPSENAERVMVRVLAFALNACEDLQFGKGLSNEDEAAVWEIDPTGRIVHWIEVGQPDETRLKKACSRADRVSVYTFGRTAPLWLDKNRAALQKLEKVKLFLIDDEDTKTLASVHAKSMKLNWTIQEGEVYLDDRSIRVQTLGAA</sequence>
<comment type="caution">
    <text evidence="1">The sequence shown here is derived from an EMBL/GenBank/DDBJ whole genome shotgun (WGS) entry which is preliminary data.</text>
</comment>
<dbReference type="EMBL" id="BSOJ01000007">
    <property type="protein sequence ID" value="GLR25706.1"/>
    <property type="molecule type" value="Genomic_DNA"/>
</dbReference>
<reference evidence="2" key="1">
    <citation type="journal article" date="2019" name="Int. J. Syst. Evol. Microbiol.">
        <title>The Global Catalogue of Microorganisms (GCM) 10K type strain sequencing project: providing services to taxonomists for standard genome sequencing and annotation.</title>
        <authorList>
            <consortium name="The Broad Institute Genomics Platform"/>
            <consortium name="The Broad Institute Genome Sequencing Center for Infectious Disease"/>
            <person name="Wu L."/>
            <person name="Ma J."/>
        </authorList>
    </citation>
    <scope>NUCLEOTIDE SEQUENCE [LARGE SCALE GENOMIC DNA]</scope>
    <source>
        <strain evidence="2">NBRC 105857</strain>
    </source>
</reference>
<organism evidence="1 2">
    <name type="scientific">Limnobacter litoralis</name>
    <dbReference type="NCBI Taxonomy" id="481366"/>
    <lineage>
        <taxon>Bacteria</taxon>
        <taxon>Pseudomonadati</taxon>
        <taxon>Pseudomonadota</taxon>
        <taxon>Betaproteobacteria</taxon>
        <taxon>Burkholderiales</taxon>
        <taxon>Burkholderiaceae</taxon>
        <taxon>Limnobacter</taxon>
    </lineage>
</organism>
<evidence type="ECO:0000313" key="2">
    <source>
        <dbReference type="Proteomes" id="UP001156664"/>
    </source>
</evidence>
<dbReference type="PIRSF" id="PIRSF011484">
    <property type="entry name" value="YaeQ"/>
    <property type="match status" value="1"/>
</dbReference>
<dbReference type="InterPro" id="IPR011335">
    <property type="entry name" value="Restrct_endonuc-II-like"/>
</dbReference>
<evidence type="ECO:0000313" key="1">
    <source>
        <dbReference type="EMBL" id="GLR25706.1"/>
    </source>
</evidence>